<dbReference type="OMA" id="TEMSANR"/>
<keyword evidence="4" id="KW-0611">Plant defense</keyword>
<dbReference type="InterPro" id="IPR003657">
    <property type="entry name" value="WRKY_dom"/>
</dbReference>
<dbReference type="GO" id="GO:0043531">
    <property type="term" value="F:ADP binding"/>
    <property type="evidence" value="ECO:0007669"/>
    <property type="project" value="InterPro"/>
</dbReference>
<dbReference type="SUPFAM" id="SSF52058">
    <property type="entry name" value="L domain-like"/>
    <property type="match status" value="1"/>
</dbReference>
<keyword evidence="5" id="KW-0547">Nucleotide-binding</keyword>
<keyword evidence="12" id="KW-1185">Reference proteome</keyword>
<evidence type="ECO:0000256" key="9">
    <source>
        <dbReference type="ARBA" id="ARBA00023242"/>
    </source>
</evidence>
<keyword evidence="8" id="KW-0804">Transcription</keyword>
<evidence type="ECO:0000256" key="1">
    <source>
        <dbReference type="ARBA" id="ARBA00004123"/>
    </source>
</evidence>
<accession>A0A803LTD4</accession>
<evidence type="ECO:0000256" key="6">
    <source>
        <dbReference type="ARBA" id="ARBA00023015"/>
    </source>
</evidence>
<dbReference type="InterPro" id="IPR036576">
    <property type="entry name" value="WRKY_dom_sf"/>
</dbReference>
<dbReference type="AlphaFoldDB" id="A0A803LTD4"/>
<keyword evidence="9" id="KW-0539">Nucleus</keyword>
<dbReference type="Gene3D" id="1.10.8.430">
    <property type="entry name" value="Helical domain of apoptotic protease-activating factors"/>
    <property type="match status" value="1"/>
</dbReference>
<proteinExistence type="inferred from homology"/>
<dbReference type="GO" id="GO:0005634">
    <property type="term" value="C:nucleus"/>
    <property type="evidence" value="ECO:0007669"/>
    <property type="project" value="UniProtKB-SubCell"/>
</dbReference>
<keyword evidence="7" id="KW-0238">DNA-binding</keyword>
<dbReference type="InterPro" id="IPR055414">
    <property type="entry name" value="LRR_R13L4/SHOC2-like"/>
</dbReference>
<dbReference type="Pfam" id="PF23598">
    <property type="entry name" value="LRR_14"/>
    <property type="match status" value="1"/>
</dbReference>
<dbReference type="PRINTS" id="PR00364">
    <property type="entry name" value="DISEASERSIST"/>
</dbReference>
<dbReference type="InterPro" id="IPR002182">
    <property type="entry name" value="NB-ARC"/>
</dbReference>
<dbReference type="Proteomes" id="UP000596660">
    <property type="component" value="Unplaced"/>
</dbReference>
<dbReference type="PROSITE" id="PS50811">
    <property type="entry name" value="WRKY"/>
    <property type="match status" value="1"/>
</dbReference>
<comment type="similarity">
    <text evidence="2">Belongs to the disease resistance NB-LRR family.</text>
</comment>
<dbReference type="InterPro" id="IPR057135">
    <property type="entry name" value="At4g27190-like_LRR"/>
</dbReference>
<reference evidence="11" key="2">
    <citation type="submission" date="2021-03" db="UniProtKB">
        <authorList>
            <consortium name="EnsemblPlants"/>
        </authorList>
    </citation>
    <scope>IDENTIFICATION</scope>
</reference>
<dbReference type="Gene3D" id="2.20.25.80">
    <property type="entry name" value="WRKY domain"/>
    <property type="match status" value="1"/>
</dbReference>
<keyword evidence="6" id="KW-0805">Transcription regulation</keyword>
<dbReference type="Pfam" id="PF03106">
    <property type="entry name" value="WRKY"/>
    <property type="match status" value="2"/>
</dbReference>
<keyword evidence="5" id="KW-0067">ATP-binding</keyword>
<dbReference type="Pfam" id="PF00931">
    <property type="entry name" value="NB-ARC"/>
    <property type="match status" value="1"/>
</dbReference>
<evidence type="ECO:0000259" key="10">
    <source>
        <dbReference type="PROSITE" id="PS50811"/>
    </source>
</evidence>
<comment type="subcellular location">
    <subcellularLocation>
        <location evidence="1">Nucleus</location>
    </subcellularLocation>
</comment>
<dbReference type="PANTHER" id="PTHR33463:SF143">
    <property type="entry name" value="NB-ARC DOMAIN-CONTAINING PROTEIN"/>
    <property type="match status" value="1"/>
</dbReference>
<dbReference type="Gene3D" id="3.40.50.300">
    <property type="entry name" value="P-loop containing nucleotide triphosphate hydrolases"/>
    <property type="match status" value="1"/>
</dbReference>
<dbReference type="GO" id="GO:0043565">
    <property type="term" value="F:sequence-specific DNA binding"/>
    <property type="evidence" value="ECO:0007669"/>
    <property type="project" value="InterPro"/>
</dbReference>
<evidence type="ECO:0000313" key="12">
    <source>
        <dbReference type="Proteomes" id="UP000596660"/>
    </source>
</evidence>
<evidence type="ECO:0000313" key="11">
    <source>
        <dbReference type="EnsemblPlants" id="AUR62018478-RA:cds"/>
    </source>
</evidence>
<evidence type="ECO:0000256" key="3">
    <source>
        <dbReference type="ARBA" id="ARBA00022737"/>
    </source>
</evidence>
<dbReference type="SUPFAM" id="SSF52540">
    <property type="entry name" value="P-loop containing nucleoside triphosphate hydrolases"/>
    <property type="match status" value="1"/>
</dbReference>
<feature type="domain" description="WRKY" evidence="10">
    <location>
        <begin position="45"/>
        <end position="112"/>
    </location>
</feature>
<evidence type="ECO:0000256" key="2">
    <source>
        <dbReference type="ARBA" id="ARBA00008894"/>
    </source>
</evidence>
<reference evidence="11" key="1">
    <citation type="journal article" date="2017" name="Nature">
        <title>The genome of Chenopodium quinoa.</title>
        <authorList>
            <person name="Jarvis D.E."/>
            <person name="Ho Y.S."/>
            <person name="Lightfoot D.J."/>
            <person name="Schmoeckel S.M."/>
            <person name="Li B."/>
            <person name="Borm T.J.A."/>
            <person name="Ohyanagi H."/>
            <person name="Mineta K."/>
            <person name="Michell C.T."/>
            <person name="Saber N."/>
            <person name="Kharbatia N.M."/>
            <person name="Rupper R.R."/>
            <person name="Sharp A.R."/>
            <person name="Dally N."/>
            <person name="Boughton B.A."/>
            <person name="Woo Y.H."/>
            <person name="Gao G."/>
            <person name="Schijlen E.G.W.M."/>
            <person name="Guo X."/>
            <person name="Momin A.A."/>
            <person name="Negrao S."/>
            <person name="Al-Babili S."/>
            <person name="Gehring C."/>
            <person name="Roessner U."/>
            <person name="Jung C."/>
            <person name="Murphy K."/>
            <person name="Arold S.T."/>
            <person name="Gojobori T."/>
            <person name="van der Linden C.G."/>
            <person name="van Loo E.N."/>
            <person name="Jellen E.N."/>
            <person name="Maughan P.J."/>
            <person name="Tester M."/>
        </authorList>
    </citation>
    <scope>NUCLEOTIDE SEQUENCE [LARGE SCALE GENOMIC DNA]</scope>
    <source>
        <strain evidence="11">cv. PI 614886</strain>
    </source>
</reference>
<dbReference type="SUPFAM" id="SSF118290">
    <property type="entry name" value="WRKY DNA-binding domain"/>
    <property type="match status" value="1"/>
</dbReference>
<dbReference type="Gene3D" id="3.80.10.10">
    <property type="entry name" value="Ribonuclease Inhibitor"/>
    <property type="match status" value="2"/>
</dbReference>
<dbReference type="InterPro" id="IPR042197">
    <property type="entry name" value="Apaf_helical"/>
</dbReference>
<dbReference type="InterPro" id="IPR032675">
    <property type="entry name" value="LRR_dom_sf"/>
</dbReference>
<dbReference type="InterPro" id="IPR027417">
    <property type="entry name" value="P-loop_NTPase"/>
</dbReference>
<dbReference type="InterPro" id="IPR050905">
    <property type="entry name" value="Plant_NBS-LRR"/>
</dbReference>
<dbReference type="SMART" id="SM00774">
    <property type="entry name" value="WRKY"/>
    <property type="match status" value="1"/>
</dbReference>
<dbReference type="Gramene" id="AUR62018478-RA">
    <property type="protein sequence ID" value="AUR62018478-RA:cds"/>
    <property type="gene ID" value="AUR62018478"/>
</dbReference>
<keyword evidence="3" id="KW-0677">Repeat</keyword>
<evidence type="ECO:0000256" key="7">
    <source>
        <dbReference type="ARBA" id="ARBA00023125"/>
    </source>
</evidence>
<dbReference type="EnsemblPlants" id="AUR62018478-RA">
    <property type="protein sequence ID" value="AUR62018478-RA:cds"/>
    <property type="gene ID" value="AUR62018478"/>
</dbReference>
<protein>
    <recommendedName>
        <fullName evidence="10">WRKY domain-containing protein</fullName>
    </recommendedName>
</protein>
<evidence type="ECO:0000256" key="4">
    <source>
        <dbReference type="ARBA" id="ARBA00022821"/>
    </source>
</evidence>
<name>A0A803LTD4_CHEQI</name>
<evidence type="ECO:0000256" key="8">
    <source>
        <dbReference type="ARBA" id="ARBA00023163"/>
    </source>
</evidence>
<sequence>MELMKISSKEKDLSGIRKSYEQVWKQDSHFPVKRKRSNIQSTEIVVQELTDDGYSWRKYGQKEILGSKYPRYNGVEDILRACLIWVHKKGGRSYFRCTYKEEGCAAVKKVQRIDEGDAYQISYKGLHTCSNGARIIPGSTSGASDSQSFKISFGVDECRALEAPTELTGTESFTITGIPFFGSKGTNTPDSERETYAKCSQNQNADVTSQIRLDESIISTIHNADVTSQIRLDESIIPTIHNVDSTFSANDKITKEGEIETSLTHCRLRNVVNLGFSSWPTAKYSKSTDCSLQRLLSAFQDVEVKKIGIYGAGGIGKTTLMKAFLSRDDVKRSFDLVLWVTIPRCSSRRKIQNSLIQQLSLNVPNIKSDDEVAMILLQTLLARKFILFLDDVWEYIDLPMVGIPIGNLDNDYMIILTTISIHICEAMEVDRTIEAQVLSRKESLQLFRFHVGNVMVSEDIEPYGRAIVDECSGLPLAIKVAGSALRMDSSIFAWKSTVKNILLTNCLQVLKIGYDRLKEHDIRSSFLYHALFTERKAVSISSLVGYLVDEGIVSGSMSDAHRRGHDIIKYLIDVSLLQCTDDGLMVEMHGFLRDLALVILSDAKGLQMLLIRYFRSILSQKTLLSHISNPTFEQPEGHLSILKAGDDLSEPPSEEEWEEAKMVFLMDNTLSSLPKRPACSKLLALFLQRNSCLRVIPSSLFENMSSLQILNLSKTRIKSLPQSLTKLECLQVLILRNCQRLFYLPPTIGALKHLLVLDVHGTEICQLPDQICELLCLVHLQVCFYGSMDEDECAMLPPQLISKGIMSNLVQLKELSINVYPGDPRWTKVASDVTTEVSNLKLCSLSFHFPDIKNLEYFIDVSPAWLHRTLTHFKFVVGHDVKRVVSHVSDYLEHEYYQQDRCLRFVNGEGMPDAVGKVLSQATAFYVDHHLTAQSLTQFGRATINDLKICVVRDCPKLKAIINSTKRTGNFFPFLELLSIHYSWNLCWIWAGPIRAGSLSRLRRLSVHSCPKLELILCRSMVAVLSNLEELTVEDCQSLKNVISSQDQSSADHDIGDNDFCEPNVTDVNSIEDVGNDQMEVDPPDAAELRLKVLKLHYLPKLVNIWNSGDIPCLEYISIYNCPRMKNLDLKSPVEATIKEIKAETCWWDGLEWRDPALPAKLQGRFKEIQSDDIWNSM</sequence>
<organism evidence="11 12">
    <name type="scientific">Chenopodium quinoa</name>
    <name type="common">Quinoa</name>
    <dbReference type="NCBI Taxonomy" id="63459"/>
    <lineage>
        <taxon>Eukaryota</taxon>
        <taxon>Viridiplantae</taxon>
        <taxon>Streptophyta</taxon>
        <taxon>Embryophyta</taxon>
        <taxon>Tracheophyta</taxon>
        <taxon>Spermatophyta</taxon>
        <taxon>Magnoliopsida</taxon>
        <taxon>eudicotyledons</taxon>
        <taxon>Gunneridae</taxon>
        <taxon>Pentapetalae</taxon>
        <taxon>Caryophyllales</taxon>
        <taxon>Chenopodiaceae</taxon>
        <taxon>Chenopodioideae</taxon>
        <taxon>Atripliceae</taxon>
        <taxon>Chenopodium</taxon>
    </lineage>
</organism>
<dbReference type="GO" id="GO:0003700">
    <property type="term" value="F:DNA-binding transcription factor activity"/>
    <property type="evidence" value="ECO:0007669"/>
    <property type="project" value="InterPro"/>
</dbReference>
<dbReference type="GO" id="GO:0005524">
    <property type="term" value="F:ATP binding"/>
    <property type="evidence" value="ECO:0007669"/>
    <property type="project" value="UniProtKB-KW"/>
</dbReference>
<evidence type="ECO:0000256" key="5">
    <source>
        <dbReference type="ARBA" id="ARBA00022840"/>
    </source>
</evidence>
<dbReference type="PANTHER" id="PTHR33463">
    <property type="entry name" value="NB-ARC DOMAIN-CONTAINING PROTEIN-RELATED"/>
    <property type="match status" value="1"/>
</dbReference>
<dbReference type="GO" id="GO:0006952">
    <property type="term" value="P:defense response"/>
    <property type="evidence" value="ECO:0007669"/>
    <property type="project" value="UniProtKB-KW"/>
</dbReference>
<dbReference type="Pfam" id="PF23247">
    <property type="entry name" value="LRR_RPS2"/>
    <property type="match status" value="1"/>
</dbReference>